<dbReference type="InterPro" id="IPR011993">
    <property type="entry name" value="PH-like_dom_sf"/>
</dbReference>
<dbReference type="SUPFAM" id="SSF52799">
    <property type="entry name" value="(Phosphotyrosine protein) phosphatases II"/>
    <property type="match status" value="1"/>
</dbReference>
<dbReference type="EMBL" id="CAJFCJ010000013">
    <property type="protein sequence ID" value="CAD5120924.1"/>
    <property type="molecule type" value="Genomic_DNA"/>
</dbReference>
<feature type="region of interest" description="Disordered" evidence="2">
    <location>
        <begin position="1"/>
        <end position="35"/>
    </location>
</feature>
<feature type="compositionally biased region" description="Low complexity" evidence="2">
    <location>
        <begin position="549"/>
        <end position="558"/>
    </location>
</feature>
<dbReference type="SMART" id="SM00233">
    <property type="entry name" value="PH"/>
    <property type="match status" value="1"/>
</dbReference>
<evidence type="ECO:0000256" key="1">
    <source>
        <dbReference type="ARBA" id="ARBA00007471"/>
    </source>
</evidence>
<feature type="domain" description="PH" evidence="3">
    <location>
        <begin position="577"/>
        <end position="683"/>
    </location>
</feature>
<dbReference type="PROSITE" id="PS51339">
    <property type="entry name" value="PPASE_MYOTUBULARIN"/>
    <property type="match status" value="1"/>
</dbReference>
<feature type="region of interest" description="Disordered" evidence="2">
    <location>
        <begin position="536"/>
        <end position="558"/>
    </location>
</feature>
<dbReference type="InterPro" id="IPR030564">
    <property type="entry name" value="Myotubularin"/>
</dbReference>
<dbReference type="OrthoDB" id="74314at2759"/>
<dbReference type="Gene3D" id="2.30.29.30">
    <property type="entry name" value="Pleckstrin-homology domain (PH domain)/Phosphotyrosine-binding domain (PTB)"/>
    <property type="match status" value="1"/>
</dbReference>
<dbReference type="InterPro" id="IPR001849">
    <property type="entry name" value="PH_domain"/>
</dbReference>
<dbReference type="Proteomes" id="UP000549394">
    <property type="component" value="Unassembled WGS sequence"/>
</dbReference>
<dbReference type="GO" id="GO:0005737">
    <property type="term" value="C:cytoplasm"/>
    <property type="evidence" value="ECO:0007669"/>
    <property type="project" value="TreeGrafter"/>
</dbReference>
<evidence type="ECO:0000259" key="5">
    <source>
        <dbReference type="PROSITE" id="PS51339"/>
    </source>
</evidence>
<comment type="caution">
    <text evidence="6">The sequence shown here is derived from an EMBL/GenBank/DDBJ whole genome shotgun (WGS) entry which is preliminary data.</text>
</comment>
<dbReference type="SUPFAM" id="SSF50729">
    <property type="entry name" value="PH domain-like"/>
    <property type="match status" value="1"/>
</dbReference>
<evidence type="ECO:0000313" key="6">
    <source>
        <dbReference type="EMBL" id="CAD5120924.1"/>
    </source>
</evidence>
<dbReference type="Pfam" id="PF00169">
    <property type="entry name" value="PH"/>
    <property type="match status" value="1"/>
</dbReference>
<feature type="domain" description="Phorbol-ester/DAG-type" evidence="4">
    <location>
        <begin position="472"/>
        <end position="527"/>
    </location>
</feature>
<dbReference type="PANTHER" id="PTHR10807">
    <property type="entry name" value="MYOTUBULARIN-RELATED"/>
    <property type="match status" value="1"/>
</dbReference>
<feature type="compositionally biased region" description="Basic and acidic residues" evidence="2">
    <location>
        <begin position="536"/>
        <end position="547"/>
    </location>
</feature>
<dbReference type="InterPro" id="IPR029021">
    <property type="entry name" value="Prot-tyrosine_phosphatase-like"/>
</dbReference>
<dbReference type="Pfam" id="PF06602">
    <property type="entry name" value="Myotub-related"/>
    <property type="match status" value="1"/>
</dbReference>
<evidence type="ECO:0000313" key="7">
    <source>
        <dbReference type="Proteomes" id="UP000549394"/>
    </source>
</evidence>
<dbReference type="GO" id="GO:0005085">
    <property type="term" value="F:guanyl-nucleotide exchange factor activity"/>
    <property type="evidence" value="ECO:0007669"/>
    <property type="project" value="TreeGrafter"/>
</dbReference>
<sequence length="684" mass="78983">MMDKCSTLSSGAVGSRPTTMSETSENRNGSTLSEDGNEDVRLYVFCDRNQTKGLKMDLYSERLRKCAFISVDYNTVRNVRFSMKQLMKACAPSSLPKTIHDTYQSDKRFLTNIENSQWLAQVSKVLKVSGAIVDLIDLRGASVMTALEDGRDATAQISALAQLCLDSRYRTINGFKLLIEKEWLGFGHEFSKRMKQFDYWKDSELVPFFLQWLDSVHQVLQQCPCAFEFNDYYLKFLAYHVSSNRFRTFMLNNEYERLINGFFCNFNDKSLFKGNGNNSSTYSPTHDSPGSSSEETIPSVWDYIDAHQNMGPYFMNFNYVKESDQAVLRPCSDISSLEIWDYYIDINFHHESLFDLEIVKNQLKITENIHQTKHKRVVNASYDNSNFTLPAQFTSSLNDVERYDKYLLDDGSKLNNSPGVWQQEWNSLKIDDIQKLKLTQQFRLNEEEALTIHKRMTLNVIKGSKTTKDGSFHEFESCPSARHNTCASCNGTLTNNSTFKSQKPLQCIHCGIYCHEKCSNSFENVFCPKHPNNYVSEKESSDTDKQNGSDSQTSDSLSTLKAEKTLTVPFRSSNKSNVTHEGYLFKKNHNSILRGWKARWFILDSNKHELRYYDSKEDNKEKGKIELVDVNYVDMLKAKLNSQTIEDDYKTFEIRTHKRTYYLSALEPTAAKEWVDHINNYIQG</sequence>
<reference evidence="6 7" key="1">
    <citation type="submission" date="2020-08" db="EMBL/GenBank/DDBJ databases">
        <authorList>
            <person name="Hejnol A."/>
        </authorList>
    </citation>
    <scope>NUCLEOTIDE SEQUENCE [LARGE SCALE GENOMIC DNA]</scope>
</reference>
<evidence type="ECO:0000256" key="2">
    <source>
        <dbReference type="SAM" id="MobiDB-lite"/>
    </source>
</evidence>
<keyword evidence="7" id="KW-1185">Reference proteome</keyword>
<protein>
    <submittedName>
        <fullName evidence="6">DgyrCDS9479</fullName>
    </submittedName>
</protein>
<proteinExistence type="inferred from homology"/>
<name>A0A7I8VZS8_9ANNE</name>
<dbReference type="AlphaFoldDB" id="A0A7I8VZS8"/>
<dbReference type="InterPro" id="IPR010569">
    <property type="entry name" value="Myotubularin-like_Pase_dom"/>
</dbReference>
<feature type="compositionally biased region" description="Polar residues" evidence="2">
    <location>
        <begin position="1"/>
        <end position="34"/>
    </location>
</feature>
<dbReference type="InterPro" id="IPR002219">
    <property type="entry name" value="PKC_DAG/PE"/>
</dbReference>
<feature type="domain" description="Myotubularin phosphatase" evidence="5">
    <location>
        <begin position="1"/>
        <end position="344"/>
    </location>
</feature>
<evidence type="ECO:0000259" key="3">
    <source>
        <dbReference type="PROSITE" id="PS50003"/>
    </source>
</evidence>
<evidence type="ECO:0000259" key="4">
    <source>
        <dbReference type="PROSITE" id="PS50081"/>
    </source>
</evidence>
<dbReference type="PANTHER" id="PTHR10807:SF109">
    <property type="entry name" value="SET DOMAIN BINDING FACTOR, ISOFORM A"/>
    <property type="match status" value="1"/>
</dbReference>
<dbReference type="CDD" id="cd00029">
    <property type="entry name" value="C1"/>
    <property type="match status" value="1"/>
</dbReference>
<dbReference type="PROSITE" id="PS50081">
    <property type="entry name" value="ZF_DAG_PE_2"/>
    <property type="match status" value="1"/>
</dbReference>
<organism evidence="6 7">
    <name type="scientific">Dimorphilus gyrociliatus</name>
    <dbReference type="NCBI Taxonomy" id="2664684"/>
    <lineage>
        <taxon>Eukaryota</taxon>
        <taxon>Metazoa</taxon>
        <taxon>Spiralia</taxon>
        <taxon>Lophotrochozoa</taxon>
        <taxon>Annelida</taxon>
        <taxon>Polychaeta</taxon>
        <taxon>Polychaeta incertae sedis</taxon>
        <taxon>Dinophilidae</taxon>
        <taxon>Dimorphilus</taxon>
    </lineage>
</organism>
<comment type="similarity">
    <text evidence="1">Belongs to the protein-tyrosine phosphatase family. Non-receptor class myotubularin subfamily.</text>
</comment>
<dbReference type="GO" id="GO:0016020">
    <property type="term" value="C:membrane"/>
    <property type="evidence" value="ECO:0007669"/>
    <property type="project" value="TreeGrafter"/>
</dbReference>
<dbReference type="PROSITE" id="PS50003">
    <property type="entry name" value="PH_DOMAIN"/>
    <property type="match status" value="1"/>
</dbReference>
<accession>A0A7I8VZS8</accession>
<gene>
    <name evidence="6" type="ORF">DGYR_LOCUS8933</name>
</gene>